<keyword evidence="2 4" id="KW-0479">Metal-binding</keyword>
<dbReference type="InterPro" id="IPR011041">
    <property type="entry name" value="Quinoprot_gluc/sorb_DH_b-prop"/>
</dbReference>
<dbReference type="GO" id="GO:0020037">
    <property type="term" value="F:heme binding"/>
    <property type="evidence" value="ECO:0007669"/>
    <property type="project" value="InterPro"/>
</dbReference>
<dbReference type="SUPFAM" id="SSF48371">
    <property type="entry name" value="ARM repeat"/>
    <property type="match status" value="1"/>
</dbReference>
<evidence type="ECO:0000313" key="7">
    <source>
        <dbReference type="EMBL" id="SFE66672.1"/>
    </source>
</evidence>
<keyword evidence="5" id="KW-0732">Signal</keyword>
<reference evidence="7 8" key="1">
    <citation type="submission" date="2016-10" db="EMBL/GenBank/DDBJ databases">
        <authorList>
            <person name="de Groot N.N."/>
        </authorList>
    </citation>
    <scope>NUCLEOTIDE SEQUENCE [LARGE SCALE GENOMIC DNA]</scope>
    <source>
        <strain evidence="7 8">DSM 26130</strain>
    </source>
</reference>
<feature type="chain" id="PRO_5011721683" evidence="5">
    <location>
        <begin position="21"/>
        <end position="764"/>
    </location>
</feature>
<dbReference type="Gene3D" id="2.120.10.30">
    <property type="entry name" value="TolB, C-terminal domain"/>
    <property type="match status" value="1"/>
</dbReference>
<dbReference type="OrthoDB" id="9808161at2"/>
<dbReference type="EMBL" id="FOLQ01000017">
    <property type="protein sequence ID" value="SFE66672.1"/>
    <property type="molecule type" value="Genomic_DNA"/>
</dbReference>
<organism evidence="7 8">
    <name type="scientific">Spirosoma endophyticum</name>
    <dbReference type="NCBI Taxonomy" id="662367"/>
    <lineage>
        <taxon>Bacteria</taxon>
        <taxon>Pseudomonadati</taxon>
        <taxon>Bacteroidota</taxon>
        <taxon>Cytophagia</taxon>
        <taxon>Cytophagales</taxon>
        <taxon>Cytophagaceae</taxon>
        <taxon>Spirosoma</taxon>
    </lineage>
</organism>
<dbReference type="Pfam" id="PF13442">
    <property type="entry name" value="Cytochrome_CBB3"/>
    <property type="match status" value="1"/>
</dbReference>
<gene>
    <name evidence="7" type="ORF">SAMN05216167_11761</name>
</gene>
<dbReference type="InterPro" id="IPR011042">
    <property type="entry name" value="6-blade_b-propeller_TolB-like"/>
</dbReference>
<keyword evidence="8" id="KW-1185">Reference proteome</keyword>
<feature type="domain" description="Cytochrome c" evidence="6">
    <location>
        <begin position="621"/>
        <end position="709"/>
    </location>
</feature>
<dbReference type="SUPFAM" id="SSF46626">
    <property type="entry name" value="Cytochrome c"/>
    <property type="match status" value="1"/>
</dbReference>
<accession>A0A1I2CER9</accession>
<dbReference type="InterPro" id="IPR036909">
    <property type="entry name" value="Cyt_c-like_dom_sf"/>
</dbReference>
<evidence type="ECO:0000256" key="1">
    <source>
        <dbReference type="ARBA" id="ARBA00022617"/>
    </source>
</evidence>
<dbReference type="Gene3D" id="1.10.760.10">
    <property type="entry name" value="Cytochrome c-like domain"/>
    <property type="match status" value="1"/>
</dbReference>
<dbReference type="AlphaFoldDB" id="A0A1I2CER9"/>
<dbReference type="PANTHER" id="PTHR33546:SF1">
    <property type="entry name" value="LARGE, MULTIFUNCTIONAL SECRETED PROTEIN"/>
    <property type="match status" value="1"/>
</dbReference>
<dbReference type="InterPro" id="IPR016024">
    <property type="entry name" value="ARM-type_fold"/>
</dbReference>
<dbReference type="SUPFAM" id="SSF50952">
    <property type="entry name" value="Soluble quinoprotein glucose dehydrogenase"/>
    <property type="match status" value="1"/>
</dbReference>
<evidence type="ECO:0000259" key="6">
    <source>
        <dbReference type="PROSITE" id="PS51007"/>
    </source>
</evidence>
<dbReference type="Gene3D" id="1.25.10.10">
    <property type="entry name" value="Leucine-rich Repeat Variant"/>
    <property type="match status" value="1"/>
</dbReference>
<dbReference type="InterPro" id="IPR011989">
    <property type="entry name" value="ARM-like"/>
</dbReference>
<dbReference type="Proteomes" id="UP000198598">
    <property type="component" value="Unassembled WGS sequence"/>
</dbReference>
<keyword evidence="3 4" id="KW-0408">Iron</keyword>
<dbReference type="PROSITE" id="PS51007">
    <property type="entry name" value="CYTC"/>
    <property type="match status" value="1"/>
</dbReference>
<keyword evidence="1 4" id="KW-0349">Heme</keyword>
<dbReference type="RefSeq" id="WP_093832381.1">
    <property type="nucleotide sequence ID" value="NZ_FOLQ01000017.1"/>
</dbReference>
<dbReference type="STRING" id="662367.SAMN05216167_11761"/>
<feature type="signal peptide" evidence="5">
    <location>
        <begin position="1"/>
        <end position="20"/>
    </location>
</feature>
<evidence type="ECO:0000256" key="5">
    <source>
        <dbReference type="SAM" id="SignalP"/>
    </source>
</evidence>
<evidence type="ECO:0000256" key="3">
    <source>
        <dbReference type="ARBA" id="ARBA00023004"/>
    </source>
</evidence>
<proteinExistence type="predicted"/>
<evidence type="ECO:0000313" key="8">
    <source>
        <dbReference type="Proteomes" id="UP000198598"/>
    </source>
</evidence>
<evidence type="ECO:0000256" key="4">
    <source>
        <dbReference type="PROSITE-ProRule" id="PRU00433"/>
    </source>
</evidence>
<dbReference type="PANTHER" id="PTHR33546">
    <property type="entry name" value="LARGE, MULTIFUNCTIONAL SECRETED PROTEIN-RELATED"/>
    <property type="match status" value="1"/>
</dbReference>
<dbReference type="GO" id="GO:0009055">
    <property type="term" value="F:electron transfer activity"/>
    <property type="evidence" value="ECO:0007669"/>
    <property type="project" value="InterPro"/>
</dbReference>
<dbReference type="InterPro" id="IPR055557">
    <property type="entry name" value="DUF7133"/>
</dbReference>
<protein>
    <submittedName>
        <fullName evidence="7">Glucose/arabinose dehydrogenase, beta-propeller fold</fullName>
    </submittedName>
</protein>
<sequence>MKPNLWLVTASILFSVLCLAAARYSDGFNAISQEDPFETPRTVSQTPSTVPLSPQESMKTFRLPKGYHLELVASEPMVSEPVALAWDGNARLYVAQMETYMQTVLATDQDKPRSRVMLLEDTNGEGKMDKSSVFIDHLLMPRAILTVGHELLVNETDSYDIYAYQDTNGDGKADKKRPVFQSKRKAFGNVEHQRSGLDWNLDNWIYETIDPIRYRYKNGVLKADTLPNAAGQWGLTHDDYGRVFFSRAAAGIAASGFQINPAYGQLDFPDAFEEGFNHVWSAIKTPDVNGGPKTLRPDSTMADFTSICGQSVFRGDRLPTSMFGDYIVSEPVARVIRRANIQNKDGKILLSNVYHQDEFISSTDMNFRPINTYTGPDGCLYIVDMYRGIIQESTWAQPGSYLYGQIKTKGLDKNVQRGRIYRLVYDGMKPGPTPKLLSEPTRRLITYLAYPNGWWRDNAQKEIIVRNDKSVVASLKQIALGEKGVLAEKPSIITRMHALWTLEGLDAIDKPIILTTLNDPVPEVRKTAVWLSEPWLKQNDAQLIDKLESLKNDDSYDVLSQLVLSLSYSKADKANAIAQSVLAGHADNVVLTGIERTLKKAEEIRQIGSSRLAALNPADRQMVREGAQIFTALCATCHGSQGQGTPTKMAPHLAGKFKLLENRDEVIKILLQGLTGPVEGVTYHELMPPMGTNSDEWIASVLTYVRLELGMQSFPEMSSGYMNNFVLVKPEQVKKIREQTASRTKPWTWDELIQERDRLKLGKK</sequence>
<dbReference type="Pfam" id="PF23500">
    <property type="entry name" value="DUF7133"/>
    <property type="match status" value="1"/>
</dbReference>
<dbReference type="InterPro" id="IPR009056">
    <property type="entry name" value="Cyt_c-like_dom"/>
</dbReference>
<evidence type="ECO:0000256" key="2">
    <source>
        <dbReference type="ARBA" id="ARBA00022723"/>
    </source>
</evidence>
<dbReference type="GO" id="GO:0046872">
    <property type="term" value="F:metal ion binding"/>
    <property type="evidence" value="ECO:0007669"/>
    <property type="project" value="UniProtKB-KW"/>
</dbReference>
<name>A0A1I2CER9_9BACT</name>